<evidence type="ECO:0000259" key="13">
    <source>
        <dbReference type="PROSITE" id="PS51469"/>
    </source>
</evidence>
<proteinExistence type="predicted"/>
<reference evidence="14" key="2">
    <citation type="submission" date="2023-04" db="EMBL/GenBank/DDBJ databases">
        <authorList>
            <person name="Bruccoleri R.E."/>
            <person name="Oakeley E.J."/>
            <person name="Faust A.-M."/>
            <person name="Dessus-Babus S."/>
            <person name="Altorfer M."/>
            <person name="Burckhardt D."/>
            <person name="Oertli M."/>
            <person name="Naumann U."/>
            <person name="Petersen F."/>
            <person name="Wong J."/>
        </authorList>
    </citation>
    <scope>NUCLEOTIDE SEQUENCE</scope>
    <source>
        <strain evidence="14">GSM-AAB239-AS_SAM_17_03QT</strain>
        <tissue evidence="14">Leaf</tissue>
    </source>
</reference>
<feature type="region of interest" description="Disordered" evidence="11">
    <location>
        <begin position="115"/>
        <end position="141"/>
    </location>
</feature>
<dbReference type="PROSITE" id="PS51469">
    <property type="entry name" value="SUN"/>
    <property type="match status" value="1"/>
</dbReference>
<dbReference type="InterPro" id="IPR008979">
    <property type="entry name" value="Galactose-bd-like_sf"/>
</dbReference>
<keyword evidence="4" id="KW-0256">Endoplasmic reticulum</keyword>
<dbReference type="Proteomes" id="UP001140949">
    <property type="component" value="Unassembled WGS sequence"/>
</dbReference>
<sequence>MQRSHRALLQRRADSEKKITTRRKRLYKKVPLSLVLLSWSLILLNSLIVHGNGYKDEQASEDGESYRHEAVPVLDKVSPSEYLSSSSDITSDQNGQKNPLLIGEAVRQKEDILVGENNKASSSSSEKEHADEEIIDSDIKIEKETPLKGDRLSRVAPGLDEFKSRAVTTKDDPISSQTGTVVNRLEPGGKEYNYASATKGAKVLEYNKEAKGASNILDKDKDKYLRNPCSAEEKYVVIELSEETLIDTIEIANFEHYSSNFKDFQLLSSLVYPTDRWVKLGNFTAQNAKHAQRFTLPEPKWARYLKVNLLSHYGSEFYCTLSVVEVFGVDVVEKMLEDLISVESRRLEPNEQHKEQIPVQEPSNEDDLYHKLLTEINESPYEGPRTKTDVAKKTVPDPILGTRQVGRMPGDTVLKILLQKVQSLDMNFSVLERYLEELNSRYVHIFKDFDDDIENKDILLDNIKLQVKDLLNNNDIFAKNIGELMLWKTLVSSQLEELARDNANLRSDFKRVREHQVDMENKGLVVIFISFVIWCLAAAKLLIDLLLSIFRTRMSVKFCEGDFAWLLLFLSSSFISVILVL</sequence>
<organism evidence="14 15">
    <name type="scientific">Iris pallida</name>
    <name type="common">Sweet iris</name>
    <dbReference type="NCBI Taxonomy" id="29817"/>
    <lineage>
        <taxon>Eukaryota</taxon>
        <taxon>Viridiplantae</taxon>
        <taxon>Streptophyta</taxon>
        <taxon>Embryophyta</taxon>
        <taxon>Tracheophyta</taxon>
        <taxon>Spermatophyta</taxon>
        <taxon>Magnoliopsida</taxon>
        <taxon>Liliopsida</taxon>
        <taxon>Asparagales</taxon>
        <taxon>Iridaceae</taxon>
        <taxon>Iridoideae</taxon>
        <taxon>Irideae</taxon>
        <taxon>Iris</taxon>
    </lineage>
</organism>
<accession>A0AAX6HZ64</accession>
<evidence type="ECO:0000256" key="4">
    <source>
        <dbReference type="ARBA" id="ARBA00022824"/>
    </source>
</evidence>
<keyword evidence="3 12" id="KW-0812">Transmembrane</keyword>
<dbReference type="AlphaFoldDB" id="A0AAX6HZ64"/>
<comment type="caution">
    <text evidence="14">The sequence shown here is derived from an EMBL/GenBank/DDBJ whole genome shotgun (WGS) entry which is preliminary data.</text>
</comment>
<reference evidence="14" key="1">
    <citation type="journal article" date="2023" name="GigaByte">
        <title>Genome assembly of the bearded iris, Iris pallida Lam.</title>
        <authorList>
            <person name="Bruccoleri R.E."/>
            <person name="Oakeley E.J."/>
            <person name="Faust A.M.E."/>
            <person name="Altorfer M."/>
            <person name="Dessus-Babus S."/>
            <person name="Burckhardt D."/>
            <person name="Oertli M."/>
            <person name="Naumann U."/>
            <person name="Petersen F."/>
            <person name="Wong J."/>
        </authorList>
    </citation>
    <scope>NUCLEOTIDE SEQUENCE</scope>
    <source>
        <strain evidence="14">GSM-AAB239-AS_SAM_17_03QT</strain>
    </source>
</reference>
<dbReference type="FunFam" id="2.60.120.260:FF:000062">
    <property type="entry name" value="Galactose-binding protein isoform 3"/>
    <property type="match status" value="1"/>
</dbReference>
<dbReference type="Pfam" id="PF07738">
    <property type="entry name" value="Sad1_UNC"/>
    <property type="match status" value="1"/>
</dbReference>
<dbReference type="PANTHER" id="PTHR12953:SF0">
    <property type="entry name" value="SUN DOMAIN-CONTAINING OSSIFICATION FACTOR"/>
    <property type="match status" value="1"/>
</dbReference>
<evidence type="ECO:0000256" key="8">
    <source>
        <dbReference type="ARBA" id="ARBA00023242"/>
    </source>
</evidence>
<feature type="transmembrane region" description="Helical" evidence="12">
    <location>
        <begin position="563"/>
        <end position="580"/>
    </location>
</feature>
<evidence type="ECO:0000256" key="11">
    <source>
        <dbReference type="SAM" id="MobiDB-lite"/>
    </source>
</evidence>
<evidence type="ECO:0000256" key="1">
    <source>
        <dbReference type="ARBA" id="ARBA00004232"/>
    </source>
</evidence>
<evidence type="ECO:0000256" key="12">
    <source>
        <dbReference type="SAM" id="Phobius"/>
    </source>
</evidence>
<dbReference type="SUPFAM" id="SSF49785">
    <property type="entry name" value="Galactose-binding domain-like"/>
    <property type="match status" value="1"/>
</dbReference>
<evidence type="ECO:0000313" key="14">
    <source>
        <dbReference type="EMBL" id="KAJ6846128.1"/>
    </source>
</evidence>
<gene>
    <name evidence="14" type="ORF">M6B38_278795</name>
</gene>
<dbReference type="EMBL" id="JANAVB010005599">
    <property type="protein sequence ID" value="KAJ6846128.1"/>
    <property type="molecule type" value="Genomic_DNA"/>
</dbReference>
<feature type="compositionally biased region" description="Basic and acidic residues" evidence="11">
    <location>
        <begin position="125"/>
        <end position="141"/>
    </location>
</feature>
<feature type="coiled-coil region" evidence="10">
    <location>
        <begin position="453"/>
        <end position="515"/>
    </location>
</feature>
<comment type="subcellular location">
    <subcellularLocation>
        <location evidence="2">Endoplasmic reticulum membrane</location>
        <topology evidence="2">Multi-pass membrane protein</topology>
    </subcellularLocation>
    <subcellularLocation>
        <location evidence="1">Nucleus membrane</location>
        <topology evidence="1">Multi-pass membrane protein</topology>
    </subcellularLocation>
</comment>
<evidence type="ECO:0000256" key="3">
    <source>
        <dbReference type="ARBA" id="ARBA00022692"/>
    </source>
</evidence>
<name>A0AAX6HZ64_IRIPA</name>
<dbReference type="GO" id="GO:0031965">
    <property type="term" value="C:nuclear membrane"/>
    <property type="evidence" value="ECO:0007669"/>
    <property type="project" value="UniProtKB-SubCell"/>
</dbReference>
<protein>
    <recommendedName>
        <fullName evidence="13">SUN domain-containing protein</fullName>
    </recommendedName>
</protein>
<evidence type="ECO:0000256" key="2">
    <source>
        <dbReference type="ARBA" id="ARBA00004477"/>
    </source>
</evidence>
<evidence type="ECO:0000256" key="10">
    <source>
        <dbReference type="SAM" id="Coils"/>
    </source>
</evidence>
<dbReference type="GO" id="GO:0005789">
    <property type="term" value="C:endoplasmic reticulum membrane"/>
    <property type="evidence" value="ECO:0007669"/>
    <property type="project" value="UniProtKB-SubCell"/>
</dbReference>
<feature type="transmembrane region" description="Helical" evidence="12">
    <location>
        <begin position="523"/>
        <end position="543"/>
    </location>
</feature>
<dbReference type="InterPro" id="IPR045120">
    <property type="entry name" value="Suco/Slp1-like"/>
</dbReference>
<keyword evidence="7 12" id="KW-0472">Membrane</keyword>
<evidence type="ECO:0000256" key="7">
    <source>
        <dbReference type="ARBA" id="ARBA00023136"/>
    </source>
</evidence>
<keyword evidence="6 10" id="KW-0175">Coiled coil</keyword>
<dbReference type="InterPro" id="IPR012919">
    <property type="entry name" value="SUN_dom"/>
</dbReference>
<evidence type="ECO:0000313" key="15">
    <source>
        <dbReference type="Proteomes" id="UP001140949"/>
    </source>
</evidence>
<evidence type="ECO:0000256" key="5">
    <source>
        <dbReference type="ARBA" id="ARBA00022989"/>
    </source>
</evidence>
<keyword evidence="8" id="KW-0539">Nucleus</keyword>
<dbReference type="PANTHER" id="PTHR12953">
    <property type="entry name" value="MEMBRANE PROTEIN CH1 RELATED"/>
    <property type="match status" value="1"/>
</dbReference>
<evidence type="ECO:0000256" key="9">
    <source>
        <dbReference type="ARBA" id="ARBA00054046"/>
    </source>
</evidence>
<keyword evidence="5 12" id="KW-1133">Transmembrane helix</keyword>
<evidence type="ECO:0000256" key="6">
    <source>
        <dbReference type="ARBA" id="ARBA00023054"/>
    </source>
</evidence>
<dbReference type="GO" id="GO:0034975">
    <property type="term" value="P:protein folding in endoplasmic reticulum"/>
    <property type="evidence" value="ECO:0007669"/>
    <property type="project" value="TreeGrafter"/>
</dbReference>
<feature type="domain" description="SUN" evidence="13">
    <location>
        <begin position="167"/>
        <end position="331"/>
    </location>
</feature>
<comment type="function">
    <text evidence="9">Encodes a member of the mid-SUN subfamily of SUN-domain proteins that is localized to both the nuclear envelope and the ER. It is involved in early seed development and nuclear morphology. [TAIR].</text>
</comment>
<dbReference type="Gene3D" id="2.60.120.260">
    <property type="entry name" value="Galactose-binding domain-like"/>
    <property type="match status" value="1"/>
</dbReference>
<keyword evidence="15" id="KW-1185">Reference proteome</keyword>